<sequence length="155" mass="15570">MKSLQDKSTAGLLCLILAAAVSGSAVGSEQSWAVSTVFIAQEVIPAGGVALDAAEYAVVYASDKTNAAIWQLNMTASTVQLLTGQPSGAKGVKDGPRDTASFNQPRGICKEETSGQLIVVDGVGSTAVLRSVVTSGQNAASGTSAHLDGRGSVAC</sequence>
<feature type="chain" id="PRO_5047273976" evidence="1">
    <location>
        <begin position="26"/>
        <end position="155"/>
    </location>
</feature>
<reference evidence="2 3" key="1">
    <citation type="submission" date="2023-05" db="EMBL/GenBank/DDBJ databases">
        <title>A 100% complete, gapless, phased diploid assembly of the Scenedesmus obliquus UTEX 3031 genome.</title>
        <authorList>
            <person name="Biondi T.C."/>
            <person name="Hanschen E.R."/>
            <person name="Kwon T."/>
            <person name="Eng W."/>
            <person name="Kruse C.P.S."/>
            <person name="Koehler S.I."/>
            <person name="Kunde Y."/>
            <person name="Gleasner C.D."/>
            <person name="You Mak K.T."/>
            <person name="Polle J."/>
            <person name="Hovde B.T."/>
            <person name="Starkenburg S.R."/>
        </authorList>
    </citation>
    <scope>NUCLEOTIDE SEQUENCE [LARGE SCALE GENOMIC DNA]</scope>
    <source>
        <strain evidence="2 3">DOE0152z</strain>
    </source>
</reference>
<dbReference type="EMBL" id="CP126211">
    <property type="protein sequence ID" value="WIA12643.1"/>
    <property type="molecule type" value="Genomic_DNA"/>
</dbReference>
<keyword evidence="3" id="KW-1185">Reference proteome</keyword>
<evidence type="ECO:0000256" key="1">
    <source>
        <dbReference type="SAM" id="SignalP"/>
    </source>
</evidence>
<accession>A0ABY8TU22</accession>
<keyword evidence="1" id="KW-0732">Signal</keyword>
<feature type="signal peptide" evidence="1">
    <location>
        <begin position="1"/>
        <end position="25"/>
    </location>
</feature>
<evidence type="ECO:0000313" key="3">
    <source>
        <dbReference type="Proteomes" id="UP001244341"/>
    </source>
</evidence>
<dbReference type="InterPro" id="IPR011042">
    <property type="entry name" value="6-blade_b-propeller_TolB-like"/>
</dbReference>
<evidence type="ECO:0000313" key="2">
    <source>
        <dbReference type="EMBL" id="WIA12643.1"/>
    </source>
</evidence>
<proteinExistence type="predicted"/>
<name>A0ABY8TU22_TETOB</name>
<gene>
    <name evidence="2" type="ORF">OEZ85_006295</name>
</gene>
<protein>
    <submittedName>
        <fullName evidence="2">Uncharacterized protein</fullName>
    </submittedName>
</protein>
<dbReference type="Proteomes" id="UP001244341">
    <property type="component" value="Chromosome 4b"/>
</dbReference>
<dbReference type="Gene3D" id="2.120.10.30">
    <property type="entry name" value="TolB, C-terminal domain"/>
    <property type="match status" value="1"/>
</dbReference>
<organism evidence="2 3">
    <name type="scientific">Tetradesmus obliquus</name>
    <name type="common">Green alga</name>
    <name type="synonym">Acutodesmus obliquus</name>
    <dbReference type="NCBI Taxonomy" id="3088"/>
    <lineage>
        <taxon>Eukaryota</taxon>
        <taxon>Viridiplantae</taxon>
        <taxon>Chlorophyta</taxon>
        <taxon>core chlorophytes</taxon>
        <taxon>Chlorophyceae</taxon>
        <taxon>CS clade</taxon>
        <taxon>Sphaeropleales</taxon>
        <taxon>Scenedesmaceae</taxon>
        <taxon>Tetradesmus</taxon>
    </lineage>
</organism>